<dbReference type="GO" id="GO:0016020">
    <property type="term" value="C:membrane"/>
    <property type="evidence" value="ECO:0007669"/>
    <property type="project" value="TreeGrafter"/>
</dbReference>
<sequence>MRVCVDVTNEQTNNHHDQQDRLDTIPESVNENDSELQRISTQQTFGINPMFSFHQLTYAFKKTYTHNTHKQVNRVEFVMKKTEDPLTSKAKENSNSQSAVDTALAKPNVEEQKTPNKNAESNAAKKNKEHEEQSSHQADLTATPKSTLFFFFFFSQRKPRSRPPPPSVKGGHLVQGSPEHSQTKSASRRGRSQSEVFSKPLDQYNIDTKLSFASQQKIIALIDAAKQLSSDYHRRWWQKLQEEEKGFVTIKIGSLTNLPVTDVLSKSSDPFIKILVNGDTKERKTTVKKKTLNPEWNEYFRLPIQVCKKKIA</sequence>
<evidence type="ECO:0000256" key="3">
    <source>
        <dbReference type="SAM" id="MobiDB-lite"/>
    </source>
</evidence>
<dbReference type="Gene3D" id="2.60.40.150">
    <property type="entry name" value="C2 domain"/>
    <property type="match status" value="1"/>
</dbReference>
<evidence type="ECO:0000259" key="4">
    <source>
        <dbReference type="PROSITE" id="PS50004"/>
    </source>
</evidence>
<dbReference type="PANTHER" id="PTHR45911:SF4">
    <property type="entry name" value="MULTIPLE C2 AND TRANSMEMBRANE DOMAIN-CONTAINING PROTEIN"/>
    <property type="match status" value="1"/>
</dbReference>
<protein>
    <submittedName>
        <fullName evidence="5">C2 domain containing protein</fullName>
    </submittedName>
</protein>
<evidence type="ECO:0000313" key="5">
    <source>
        <dbReference type="EMBL" id="ETO24936.1"/>
    </source>
</evidence>
<keyword evidence="6" id="KW-1185">Reference proteome</keyword>
<dbReference type="CDD" id="cd00030">
    <property type="entry name" value="C2"/>
    <property type="match status" value="1"/>
</dbReference>
<dbReference type="EMBL" id="ASPP01008852">
    <property type="protein sequence ID" value="ETO24936.1"/>
    <property type="molecule type" value="Genomic_DNA"/>
</dbReference>
<dbReference type="GO" id="GO:0005509">
    <property type="term" value="F:calcium ion binding"/>
    <property type="evidence" value="ECO:0007669"/>
    <property type="project" value="TreeGrafter"/>
</dbReference>
<keyword evidence="1" id="KW-0479">Metal-binding</keyword>
<feature type="domain" description="C2" evidence="4">
    <location>
        <begin position="222"/>
        <end position="312"/>
    </location>
</feature>
<dbReference type="SUPFAM" id="SSF49562">
    <property type="entry name" value="C2 domain (Calcium/lipid-binding domain, CaLB)"/>
    <property type="match status" value="1"/>
</dbReference>
<gene>
    <name evidence="5" type="ORF">RFI_12213</name>
</gene>
<dbReference type="InterPro" id="IPR035892">
    <property type="entry name" value="C2_domain_sf"/>
</dbReference>
<accession>X6NG48</accession>
<comment type="caution">
    <text evidence="5">The sequence shown here is derived from an EMBL/GenBank/DDBJ whole genome shotgun (WGS) entry which is preliminary data.</text>
</comment>
<reference evidence="5 6" key="1">
    <citation type="journal article" date="2013" name="Curr. Biol.">
        <title>The Genome of the Foraminiferan Reticulomyxa filosa.</title>
        <authorList>
            <person name="Glockner G."/>
            <person name="Hulsmann N."/>
            <person name="Schleicher M."/>
            <person name="Noegel A.A."/>
            <person name="Eichinger L."/>
            <person name="Gallinger C."/>
            <person name="Pawlowski J."/>
            <person name="Sierra R."/>
            <person name="Euteneuer U."/>
            <person name="Pillet L."/>
            <person name="Moustafa A."/>
            <person name="Platzer M."/>
            <person name="Groth M."/>
            <person name="Szafranski K."/>
            <person name="Schliwa M."/>
        </authorList>
    </citation>
    <scope>NUCLEOTIDE SEQUENCE [LARGE SCALE GENOMIC DNA]</scope>
</reference>
<dbReference type="Pfam" id="PF00168">
    <property type="entry name" value="C2"/>
    <property type="match status" value="1"/>
</dbReference>
<dbReference type="PROSITE" id="PS50004">
    <property type="entry name" value="C2"/>
    <property type="match status" value="1"/>
</dbReference>
<dbReference type="Proteomes" id="UP000023152">
    <property type="component" value="Unassembled WGS sequence"/>
</dbReference>
<evidence type="ECO:0000256" key="1">
    <source>
        <dbReference type="ARBA" id="ARBA00022723"/>
    </source>
</evidence>
<feature type="region of interest" description="Disordered" evidence="3">
    <location>
        <begin position="157"/>
        <end position="196"/>
    </location>
</feature>
<name>X6NG48_RETFI</name>
<proteinExistence type="predicted"/>
<dbReference type="AlphaFoldDB" id="X6NG48"/>
<dbReference type="InterPro" id="IPR000008">
    <property type="entry name" value="C2_dom"/>
</dbReference>
<organism evidence="5 6">
    <name type="scientific">Reticulomyxa filosa</name>
    <dbReference type="NCBI Taxonomy" id="46433"/>
    <lineage>
        <taxon>Eukaryota</taxon>
        <taxon>Sar</taxon>
        <taxon>Rhizaria</taxon>
        <taxon>Retaria</taxon>
        <taxon>Foraminifera</taxon>
        <taxon>Monothalamids</taxon>
        <taxon>Reticulomyxidae</taxon>
        <taxon>Reticulomyxa</taxon>
    </lineage>
</organism>
<evidence type="ECO:0000256" key="2">
    <source>
        <dbReference type="ARBA" id="ARBA00022837"/>
    </source>
</evidence>
<keyword evidence="2" id="KW-0106">Calcium</keyword>
<evidence type="ECO:0000313" key="6">
    <source>
        <dbReference type="Proteomes" id="UP000023152"/>
    </source>
</evidence>
<dbReference type="PANTHER" id="PTHR45911">
    <property type="entry name" value="C2 DOMAIN-CONTAINING PROTEIN"/>
    <property type="match status" value="1"/>
</dbReference>
<feature type="region of interest" description="Disordered" evidence="3">
    <location>
        <begin position="85"/>
        <end position="139"/>
    </location>
</feature>